<dbReference type="GO" id="GO:0043709">
    <property type="term" value="P:cell adhesion involved in single-species biofilm formation"/>
    <property type="evidence" value="ECO:0007669"/>
    <property type="project" value="TreeGrafter"/>
</dbReference>
<dbReference type="PANTHER" id="PTHR33420">
    <property type="entry name" value="FIMBRIAL SUBUNIT ELFA-RELATED"/>
    <property type="match status" value="1"/>
</dbReference>
<protein>
    <recommendedName>
        <fullName evidence="6">Fimbrial-type adhesion domain-containing protein</fullName>
    </recommendedName>
</protein>
<dbReference type="RefSeq" id="WP_043213948.1">
    <property type="nucleotide sequence ID" value="NZ_AP022055.1"/>
</dbReference>
<reference evidence="7 8" key="1">
    <citation type="submission" date="2019-12" db="EMBL/GenBank/DDBJ databases">
        <title>complete genome sequences of Pseudomonas putida str. WP8-W18-CRE-01 isolated from wastewater treatment plant effluent.</title>
        <authorList>
            <person name="Sekizuka T."/>
            <person name="Itokawa K."/>
            <person name="Yatsu K."/>
            <person name="Inamine Y."/>
            <person name="Kuroda M."/>
        </authorList>
    </citation>
    <scope>NUCLEOTIDE SEQUENCE [LARGE SCALE GENOMIC DNA]</scope>
    <source>
        <strain evidence="7 8">WP8-W18-CRE-01</strain>
    </source>
</reference>
<evidence type="ECO:0000256" key="4">
    <source>
        <dbReference type="ARBA" id="ARBA00023263"/>
    </source>
</evidence>
<evidence type="ECO:0000256" key="2">
    <source>
        <dbReference type="ARBA" id="ARBA00006671"/>
    </source>
</evidence>
<evidence type="ECO:0000259" key="6">
    <source>
        <dbReference type="Pfam" id="PF00419"/>
    </source>
</evidence>
<dbReference type="Pfam" id="PF00419">
    <property type="entry name" value="Fimbrial"/>
    <property type="match status" value="1"/>
</dbReference>
<keyword evidence="3 5" id="KW-0732">Signal</keyword>
<dbReference type="Proteomes" id="UP000515680">
    <property type="component" value="Chromosome"/>
</dbReference>
<dbReference type="InterPro" id="IPR000259">
    <property type="entry name" value="Adhesion_dom_fimbrial"/>
</dbReference>
<evidence type="ECO:0000256" key="5">
    <source>
        <dbReference type="SAM" id="SignalP"/>
    </source>
</evidence>
<keyword evidence="4" id="KW-0281">Fimbrium</keyword>
<sequence>MKNYSLAALALSTLVTSMGTLAAGEPPVPVQGGSGKISFSGVINNDACSVDGANADRVISVDMGNVSIKDMGSAEAPASGRVTSKDFNLNVNCNLGTKVSMVFDPTILGGSGIVTGKGVLALTPGSGAAKNVGIALLDSTGAKIDLSSKTTATIQSGMHGVGAAGGDATLSFSAAYVTTGAEGTATAGRGDATLPFILQYE</sequence>
<feature type="signal peptide" evidence="5">
    <location>
        <begin position="1"/>
        <end position="22"/>
    </location>
</feature>
<dbReference type="InterPro" id="IPR008966">
    <property type="entry name" value="Adhesion_dom_sf"/>
</dbReference>
<dbReference type="EMBL" id="AP022227">
    <property type="protein sequence ID" value="BBT40157.1"/>
    <property type="molecule type" value="Genomic_DNA"/>
</dbReference>
<name>A0A6S5CSW5_PSEPU</name>
<comment type="subcellular location">
    <subcellularLocation>
        <location evidence="1">Fimbrium</location>
    </subcellularLocation>
</comment>
<gene>
    <name evidence="7" type="ORF">WP8W18C01_24980</name>
</gene>
<dbReference type="SUPFAM" id="SSF49401">
    <property type="entry name" value="Bacterial adhesins"/>
    <property type="match status" value="1"/>
</dbReference>
<evidence type="ECO:0000256" key="1">
    <source>
        <dbReference type="ARBA" id="ARBA00004561"/>
    </source>
</evidence>
<evidence type="ECO:0000256" key="3">
    <source>
        <dbReference type="ARBA" id="ARBA00022729"/>
    </source>
</evidence>
<feature type="chain" id="PRO_5027953583" description="Fimbrial-type adhesion domain-containing protein" evidence="5">
    <location>
        <begin position="23"/>
        <end position="201"/>
    </location>
</feature>
<organism evidence="7 8">
    <name type="scientific">Pseudomonas putida</name>
    <name type="common">Arthrobacter siderocapsulatus</name>
    <dbReference type="NCBI Taxonomy" id="303"/>
    <lineage>
        <taxon>Bacteria</taxon>
        <taxon>Pseudomonadati</taxon>
        <taxon>Pseudomonadota</taxon>
        <taxon>Gammaproteobacteria</taxon>
        <taxon>Pseudomonadales</taxon>
        <taxon>Pseudomonadaceae</taxon>
        <taxon>Pseudomonas</taxon>
    </lineage>
</organism>
<evidence type="ECO:0000313" key="8">
    <source>
        <dbReference type="Proteomes" id="UP000515680"/>
    </source>
</evidence>
<evidence type="ECO:0000313" key="7">
    <source>
        <dbReference type="EMBL" id="BBT40157.1"/>
    </source>
</evidence>
<accession>A0A6S5CSW5</accession>
<feature type="domain" description="Fimbrial-type adhesion" evidence="6">
    <location>
        <begin position="37"/>
        <end position="200"/>
    </location>
</feature>
<dbReference type="Gene3D" id="2.60.40.1090">
    <property type="entry name" value="Fimbrial-type adhesion domain"/>
    <property type="match status" value="1"/>
</dbReference>
<dbReference type="AlphaFoldDB" id="A0A6S5CSW5"/>
<dbReference type="PANTHER" id="PTHR33420:SF3">
    <property type="entry name" value="FIMBRIAL SUBUNIT ELFA"/>
    <property type="match status" value="1"/>
</dbReference>
<dbReference type="InterPro" id="IPR036937">
    <property type="entry name" value="Adhesion_dom_fimbrial_sf"/>
</dbReference>
<dbReference type="InterPro" id="IPR050263">
    <property type="entry name" value="Bact_Fimbrial_Adh_Pro"/>
</dbReference>
<comment type="similarity">
    <text evidence="2">Belongs to the fimbrial protein family.</text>
</comment>
<dbReference type="GO" id="GO:0009289">
    <property type="term" value="C:pilus"/>
    <property type="evidence" value="ECO:0007669"/>
    <property type="project" value="UniProtKB-SubCell"/>
</dbReference>
<proteinExistence type="inferred from homology"/>
<dbReference type="GeneID" id="93544123"/>